<name>A0A2P2NKH9_RHIMU</name>
<accession>A0A2P2NKH9</accession>
<dbReference type="AlphaFoldDB" id="A0A2P2NKH9"/>
<protein>
    <submittedName>
        <fullName evidence="1">Uncharacterized protein</fullName>
    </submittedName>
</protein>
<proteinExistence type="predicted"/>
<sequence length="21" mass="2483">MILRKVMTPISVSRKVLHNFL</sequence>
<evidence type="ECO:0000313" key="1">
    <source>
        <dbReference type="EMBL" id="MBX43001.1"/>
    </source>
</evidence>
<organism evidence="1">
    <name type="scientific">Rhizophora mucronata</name>
    <name type="common">Asiatic mangrove</name>
    <dbReference type="NCBI Taxonomy" id="61149"/>
    <lineage>
        <taxon>Eukaryota</taxon>
        <taxon>Viridiplantae</taxon>
        <taxon>Streptophyta</taxon>
        <taxon>Embryophyta</taxon>
        <taxon>Tracheophyta</taxon>
        <taxon>Spermatophyta</taxon>
        <taxon>Magnoliopsida</taxon>
        <taxon>eudicotyledons</taxon>
        <taxon>Gunneridae</taxon>
        <taxon>Pentapetalae</taxon>
        <taxon>rosids</taxon>
        <taxon>fabids</taxon>
        <taxon>Malpighiales</taxon>
        <taxon>Rhizophoraceae</taxon>
        <taxon>Rhizophora</taxon>
    </lineage>
</organism>
<reference evidence="1" key="1">
    <citation type="submission" date="2018-02" db="EMBL/GenBank/DDBJ databases">
        <title>Rhizophora mucronata_Transcriptome.</title>
        <authorList>
            <person name="Meera S.P."/>
            <person name="Sreeshan A."/>
            <person name="Augustine A."/>
        </authorList>
    </citation>
    <scope>NUCLEOTIDE SEQUENCE</scope>
    <source>
        <tissue evidence="1">Leaf</tissue>
    </source>
</reference>
<dbReference type="EMBL" id="GGEC01062517">
    <property type="protein sequence ID" value="MBX43001.1"/>
    <property type="molecule type" value="Transcribed_RNA"/>
</dbReference>